<evidence type="ECO:0000313" key="2">
    <source>
        <dbReference type="Proteomes" id="UP001055634"/>
    </source>
</evidence>
<protein>
    <submittedName>
        <fullName evidence="1">Uncharacterized protein</fullName>
    </submittedName>
</protein>
<dbReference type="EMBL" id="ON529850">
    <property type="protein sequence ID" value="UTC28312.1"/>
    <property type="molecule type" value="Genomic_DNA"/>
</dbReference>
<keyword evidence="2" id="KW-1185">Reference proteome</keyword>
<sequence>MPLSFAHRYGDLHAKLIQDENADEAFTTGISNAGKVRFIGVALGLDPELIHLDMPFTVEDWMVSDDASKLYAGLYLCELRRRFFVSLFREEPALLQGDAWRQHAEAEHWAQAFHRKLHLRENGTVVADSRTLQ</sequence>
<evidence type="ECO:0000313" key="1">
    <source>
        <dbReference type="EMBL" id="UTC28312.1"/>
    </source>
</evidence>
<reference evidence="1" key="1">
    <citation type="submission" date="2022-04" db="EMBL/GenBank/DDBJ databases">
        <authorList>
            <person name="Friedrich I."/>
            <person name="Schneider D."/>
            <person name="Poehlein A."/>
            <person name="Hertel R."/>
            <person name="Daniel R."/>
        </authorList>
    </citation>
    <scope>NUCLEOTIDE SEQUENCE</scope>
</reference>
<dbReference type="Proteomes" id="UP001055634">
    <property type="component" value="Segment"/>
</dbReference>
<name>A0A9E7STG2_9CAUD</name>
<organism evidence="1 2">
    <name type="scientific">Brevundimonas phage vB_BpoS-Gurke</name>
    <dbReference type="NCBI Taxonomy" id="2948599"/>
    <lineage>
        <taxon>Viruses</taxon>
        <taxon>Duplodnaviria</taxon>
        <taxon>Heunggongvirae</taxon>
        <taxon>Uroviricota</taxon>
        <taxon>Caudoviricetes</taxon>
        <taxon>Jeanschmidtviridae</taxon>
        <taxon>Kikimoravirus</taxon>
        <taxon>Kikimoravirus gurke</taxon>
    </lineage>
</organism>
<accession>A0A9E7STG2</accession>
<proteinExistence type="predicted"/>
<gene>
    <name evidence="1" type="ORF">GURKE_02810</name>
</gene>